<keyword evidence="3" id="KW-0238">DNA-binding</keyword>
<dbReference type="InterPro" id="IPR025166">
    <property type="entry name" value="Integrase_DNA_bind_dom"/>
</dbReference>
<feature type="region of interest" description="Disordered" evidence="5">
    <location>
        <begin position="412"/>
        <end position="445"/>
    </location>
</feature>
<dbReference type="InterPro" id="IPR002104">
    <property type="entry name" value="Integrase_catalytic"/>
</dbReference>
<dbReference type="EMBL" id="AAMS01000010">
    <property type="protein sequence ID" value="EAQ05367.1"/>
    <property type="molecule type" value="Genomic_DNA"/>
</dbReference>
<dbReference type="InterPro" id="IPR011010">
    <property type="entry name" value="DNA_brk_join_enz"/>
</dbReference>
<dbReference type="HOGENOM" id="CLU_027562_17_7_5"/>
<proteinExistence type="inferred from homology"/>
<dbReference type="Pfam" id="PF00589">
    <property type="entry name" value="Phage_integrase"/>
    <property type="match status" value="1"/>
</dbReference>
<dbReference type="Gene3D" id="1.10.443.10">
    <property type="entry name" value="Intergrase catalytic core"/>
    <property type="match status" value="1"/>
</dbReference>
<dbReference type="InterPro" id="IPR038488">
    <property type="entry name" value="Integrase_DNA-bd_sf"/>
</dbReference>
<dbReference type="InterPro" id="IPR050808">
    <property type="entry name" value="Phage_Integrase"/>
</dbReference>
<dbReference type="InterPro" id="IPR010998">
    <property type="entry name" value="Integrase_recombinase_N"/>
</dbReference>
<evidence type="ECO:0000256" key="1">
    <source>
        <dbReference type="ARBA" id="ARBA00008857"/>
    </source>
</evidence>
<dbReference type="Gene3D" id="1.10.150.130">
    <property type="match status" value="1"/>
</dbReference>
<dbReference type="Gene3D" id="3.30.160.390">
    <property type="entry name" value="Integrase, DNA-binding domain"/>
    <property type="match status" value="1"/>
</dbReference>
<keyword evidence="4" id="KW-0233">DNA recombination</keyword>
<feature type="domain" description="Tyr recombinase" evidence="6">
    <location>
        <begin position="205"/>
        <end position="377"/>
    </location>
</feature>
<comment type="similarity">
    <text evidence="1">Belongs to the 'phage' integrase family.</text>
</comment>
<keyword evidence="8" id="KW-1185">Reference proteome</keyword>
<comment type="caution">
    <text evidence="7">The sequence shown here is derived from an EMBL/GenBank/DDBJ whole genome shotgun (WGS) entry which is preliminary data.</text>
</comment>
<dbReference type="CDD" id="cd00796">
    <property type="entry name" value="INT_Rci_Hp1_C"/>
    <property type="match status" value="1"/>
</dbReference>
<dbReference type="STRING" id="314232.SKA53_00285"/>
<keyword evidence="2" id="KW-0229">DNA integration</keyword>
<dbReference type="OrthoDB" id="6388170at2"/>
<evidence type="ECO:0000256" key="4">
    <source>
        <dbReference type="ARBA" id="ARBA00023172"/>
    </source>
</evidence>
<reference evidence="7 8" key="1">
    <citation type="submission" date="2006-01" db="EMBL/GenBank/DDBJ databases">
        <authorList>
            <person name="Hagstrom A."/>
            <person name="Ferriera S."/>
            <person name="Johnson J."/>
            <person name="Kravitz S."/>
            <person name="Halpern A."/>
            <person name="Remington K."/>
            <person name="Beeson K."/>
            <person name="Tran B."/>
            <person name="Rogers Y.-H."/>
            <person name="Friedman R."/>
            <person name="Venter J.C."/>
        </authorList>
    </citation>
    <scope>NUCLEOTIDE SEQUENCE [LARGE SCALE GENOMIC DNA]</scope>
    <source>
        <strain evidence="7 8">SKA53</strain>
    </source>
</reference>
<dbReference type="AlphaFoldDB" id="A3V904"/>
<dbReference type="eggNOG" id="COG0582">
    <property type="taxonomic scope" value="Bacteria"/>
</dbReference>
<sequence>MPVIDLTAQFVASAVCPSTKRKEVFFDRRVKGLVLEVRTSGGMTYYMRYTDDRSKTRYIKLANVGDITLPQARGLCRQHRNKLALGIDPLAERAVKRLVPTFGDFVRERYLPFAQANKRSWKTDETLARTHLTPQLGTMHMDEITIEDVLSLQQIGLKAGAAPASINRRLILLRYMFNLAWRDWKIAGVTGNPTHGVRLLKENNQKERYVRAEELALLYRAVKESQNKMLQHIVAFLLLTGTRRNEVLHATWEDVDLIKGMWRIPQTKSGFARHVPLNDGAYAVLQQMQGRSQSHYIFGNPKTGKPYVHVWYAWNSARVKAGLPDVRLHDLRHTFASLLINNGRSIYEVQKLLGHTQIKTTQRYAHLTQETLLDASNIGTAAVAATLGMVPQRNVIEGDIYDAVELAPDRQAGNRRRAAISTGSEMPNAAIGQVLDPGSQMHPAG</sequence>
<dbReference type="Proteomes" id="UP000004507">
    <property type="component" value="Unassembled WGS sequence"/>
</dbReference>
<evidence type="ECO:0000259" key="6">
    <source>
        <dbReference type="PROSITE" id="PS51898"/>
    </source>
</evidence>
<organism evidence="7 8">
    <name type="scientific">Yoonia vestfoldensis SKA53</name>
    <dbReference type="NCBI Taxonomy" id="314232"/>
    <lineage>
        <taxon>Bacteria</taxon>
        <taxon>Pseudomonadati</taxon>
        <taxon>Pseudomonadota</taxon>
        <taxon>Alphaproteobacteria</taxon>
        <taxon>Rhodobacterales</taxon>
        <taxon>Paracoccaceae</taxon>
        <taxon>Yoonia</taxon>
    </lineage>
</organism>
<name>A3V904_9RHOB</name>
<protein>
    <submittedName>
        <fullName evidence="7">Phage integrase</fullName>
    </submittedName>
</protein>
<evidence type="ECO:0000256" key="3">
    <source>
        <dbReference type="ARBA" id="ARBA00023125"/>
    </source>
</evidence>
<gene>
    <name evidence="7" type="ORF">SKA53_00285</name>
</gene>
<evidence type="ECO:0000256" key="5">
    <source>
        <dbReference type="SAM" id="MobiDB-lite"/>
    </source>
</evidence>
<dbReference type="GO" id="GO:0003677">
    <property type="term" value="F:DNA binding"/>
    <property type="evidence" value="ECO:0007669"/>
    <property type="project" value="UniProtKB-KW"/>
</dbReference>
<dbReference type="PANTHER" id="PTHR30629:SF2">
    <property type="entry name" value="PROPHAGE INTEGRASE INTS-RELATED"/>
    <property type="match status" value="1"/>
</dbReference>
<dbReference type="Pfam" id="PF13356">
    <property type="entry name" value="Arm-DNA-bind_3"/>
    <property type="match status" value="1"/>
</dbReference>
<evidence type="ECO:0000313" key="8">
    <source>
        <dbReference type="Proteomes" id="UP000004507"/>
    </source>
</evidence>
<dbReference type="PROSITE" id="PS51898">
    <property type="entry name" value="TYR_RECOMBINASE"/>
    <property type="match status" value="1"/>
</dbReference>
<dbReference type="PANTHER" id="PTHR30629">
    <property type="entry name" value="PROPHAGE INTEGRASE"/>
    <property type="match status" value="1"/>
</dbReference>
<dbReference type="InterPro" id="IPR013762">
    <property type="entry name" value="Integrase-like_cat_sf"/>
</dbReference>
<accession>A3V904</accession>
<evidence type="ECO:0000313" key="7">
    <source>
        <dbReference type="EMBL" id="EAQ05367.1"/>
    </source>
</evidence>
<dbReference type="RefSeq" id="WP_007204018.1">
    <property type="nucleotide sequence ID" value="NZ_CH672414.1"/>
</dbReference>
<evidence type="ECO:0000256" key="2">
    <source>
        <dbReference type="ARBA" id="ARBA00022908"/>
    </source>
</evidence>
<dbReference type="SUPFAM" id="SSF56349">
    <property type="entry name" value="DNA breaking-rejoining enzymes"/>
    <property type="match status" value="1"/>
</dbReference>
<dbReference type="GO" id="GO:0015074">
    <property type="term" value="P:DNA integration"/>
    <property type="evidence" value="ECO:0007669"/>
    <property type="project" value="UniProtKB-KW"/>
</dbReference>
<dbReference type="GO" id="GO:0006310">
    <property type="term" value="P:DNA recombination"/>
    <property type="evidence" value="ECO:0007669"/>
    <property type="project" value="UniProtKB-KW"/>
</dbReference>